<dbReference type="PROSITE" id="PS00139">
    <property type="entry name" value="THIOL_PROTEASE_CYS"/>
    <property type="match status" value="1"/>
</dbReference>
<dbReference type="CDD" id="cd00051">
    <property type="entry name" value="EFh"/>
    <property type="match status" value="1"/>
</dbReference>
<dbReference type="SMART" id="SM00230">
    <property type="entry name" value="CysPc"/>
    <property type="match status" value="1"/>
</dbReference>
<evidence type="ECO:0000313" key="12">
    <source>
        <dbReference type="Proteomes" id="UP001178507"/>
    </source>
</evidence>
<sequence length="528" mass="60753">MENSPARAMRPEAKQKIQTLFEKFDTSGDGVLSEEEMGQLFRALHFKKGFELMKQADANKDGVIQVHEFISWLFEQKPRWKLETIVEGDEKRMQATFFNDFKETKFFAIFASGTNVEPWDTLPATCVVPAGESRTINFLRGKLNSKYCYRVRFRSHCPDAQDEMSFVDSEFPPEDKSVDPTGEFKIRKPELWVRARYACSSEACLFDQICPQDVKQGKLGDCWLMGSLGALAQYPQRIKSLFDTNQLTEDGKYGVWLFDLATDKWTKYLIDELLPCYKDRDGFPIVTFARPLANEVWVSLLEKAVAKYCGGYRHLVGGQPAFAFRLFTGEQGISYVMRDDGTFRRRRMNPKENPYRPRPKWIWRKGKFLSPEEFFESLCEHASNKHVLTCSAAVKKGRNKSEWKEKGLVTYHIYSILRVLKEKLDDGTPIRLVEARNPWAWGEWKGDWCDSGSKKGESGKWAENPQLRERVLGKGGADGAFFMCFEDWVHYFTNVSVCPVGTAPIEEDGEMEEGSDEEDEYEDVDDGP</sequence>
<evidence type="ECO:0000256" key="8">
    <source>
        <dbReference type="SAM" id="MobiDB-lite"/>
    </source>
</evidence>
<evidence type="ECO:0000313" key="11">
    <source>
        <dbReference type="EMBL" id="CAJ1380914.1"/>
    </source>
</evidence>
<comment type="caution">
    <text evidence="11">The sequence shown here is derived from an EMBL/GenBank/DDBJ whole genome shotgun (WGS) entry which is preliminary data.</text>
</comment>
<keyword evidence="3 7" id="KW-0378">Hydrolase</keyword>
<feature type="active site" evidence="6 7">
    <location>
        <position position="222"/>
    </location>
</feature>
<feature type="active site" evidence="6 7">
    <location>
        <position position="437"/>
    </location>
</feature>
<dbReference type="InterPro" id="IPR038765">
    <property type="entry name" value="Papain-like_cys_pep_sf"/>
</dbReference>
<dbReference type="GO" id="GO:0006508">
    <property type="term" value="P:proteolysis"/>
    <property type="evidence" value="ECO:0007669"/>
    <property type="project" value="UniProtKB-KW"/>
</dbReference>
<evidence type="ECO:0000256" key="4">
    <source>
        <dbReference type="ARBA" id="ARBA00022807"/>
    </source>
</evidence>
<keyword evidence="2 7" id="KW-0645">Protease</keyword>
<dbReference type="Gene3D" id="3.90.70.10">
    <property type="entry name" value="Cysteine proteinases"/>
    <property type="match status" value="1"/>
</dbReference>
<dbReference type="PANTHER" id="PTHR10183">
    <property type="entry name" value="CALPAIN"/>
    <property type="match status" value="1"/>
</dbReference>
<feature type="domain" description="EF-hand" evidence="10">
    <location>
        <begin position="51"/>
        <end position="79"/>
    </location>
</feature>
<gene>
    <name evidence="11" type="ORF">EVOR1521_LOCUS8744</name>
</gene>
<evidence type="ECO:0000259" key="9">
    <source>
        <dbReference type="PROSITE" id="PS50203"/>
    </source>
</evidence>
<evidence type="ECO:0000259" key="10">
    <source>
        <dbReference type="PROSITE" id="PS50222"/>
    </source>
</evidence>
<feature type="compositionally biased region" description="Acidic residues" evidence="8">
    <location>
        <begin position="505"/>
        <end position="528"/>
    </location>
</feature>
<evidence type="ECO:0000256" key="1">
    <source>
        <dbReference type="ARBA" id="ARBA00007623"/>
    </source>
</evidence>
<dbReference type="SUPFAM" id="SSF47473">
    <property type="entry name" value="EF-hand"/>
    <property type="match status" value="1"/>
</dbReference>
<dbReference type="GO" id="GO:0005509">
    <property type="term" value="F:calcium ion binding"/>
    <property type="evidence" value="ECO:0007669"/>
    <property type="project" value="InterPro"/>
</dbReference>
<dbReference type="InterPro" id="IPR000169">
    <property type="entry name" value="Pept_cys_AS"/>
</dbReference>
<dbReference type="InterPro" id="IPR022684">
    <property type="entry name" value="Calpain_cysteine_protease"/>
</dbReference>
<feature type="region of interest" description="Disordered" evidence="8">
    <location>
        <begin position="504"/>
        <end position="528"/>
    </location>
</feature>
<dbReference type="EMBL" id="CAUJNA010000761">
    <property type="protein sequence ID" value="CAJ1380914.1"/>
    <property type="molecule type" value="Genomic_DNA"/>
</dbReference>
<protein>
    <submittedName>
        <fullName evidence="11">Uncharacterized protein</fullName>
    </submittedName>
</protein>
<evidence type="ECO:0000256" key="7">
    <source>
        <dbReference type="PROSITE-ProRule" id="PRU00239"/>
    </source>
</evidence>
<keyword evidence="12" id="KW-1185">Reference proteome</keyword>
<dbReference type="InterPro" id="IPR011992">
    <property type="entry name" value="EF-hand-dom_pair"/>
</dbReference>
<dbReference type="Pfam" id="PF00648">
    <property type="entry name" value="Peptidase_C2"/>
    <property type="match status" value="1"/>
</dbReference>
<keyword evidence="5" id="KW-0106">Calcium</keyword>
<evidence type="ECO:0000256" key="2">
    <source>
        <dbReference type="ARBA" id="ARBA00022670"/>
    </source>
</evidence>
<dbReference type="Pfam" id="PF13499">
    <property type="entry name" value="EF-hand_7"/>
    <property type="match status" value="1"/>
</dbReference>
<evidence type="ECO:0000256" key="6">
    <source>
        <dbReference type="PIRSR" id="PIRSR622684-1"/>
    </source>
</evidence>
<dbReference type="Proteomes" id="UP001178507">
    <property type="component" value="Unassembled WGS sequence"/>
</dbReference>
<accession>A0AA36I760</accession>
<dbReference type="AlphaFoldDB" id="A0AA36I760"/>
<evidence type="ECO:0000256" key="3">
    <source>
        <dbReference type="ARBA" id="ARBA00022801"/>
    </source>
</evidence>
<feature type="domain" description="Calpain catalytic" evidence="9">
    <location>
        <begin position="165"/>
        <end position="501"/>
    </location>
</feature>
<organism evidence="11 12">
    <name type="scientific">Effrenium voratum</name>
    <dbReference type="NCBI Taxonomy" id="2562239"/>
    <lineage>
        <taxon>Eukaryota</taxon>
        <taxon>Sar</taxon>
        <taxon>Alveolata</taxon>
        <taxon>Dinophyceae</taxon>
        <taxon>Suessiales</taxon>
        <taxon>Symbiodiniaceae</taxon>
        <taxon>Effrenium</taxon>
    </lineage>
</organism>
<feature type="active site" evidence="6 7">
    <location>
        <position position="412"/>
    </location>
</feature>
<dbReference type="InterPro" id="IPR002048">
    <property type="entry name" value="EF_hand_dom"/>
</dbReference>
<dbReference type="PRINTS" id="PR00704">
    <property type="entry name" value="CALPAIN"/>
</dbReference>
<dbReference type="InterPro" id="IPR018247">
    <property type="entry name" value="EF_Hand_1_Ca_BS"/>
</dbReference>
<keyword evidence="4 7" id="KW-0788">Thiol protease</keyword>
<name>A0AA36I760_9DINO</name>
<evidence type="ECO:0000256" key="5">
    <source>
        <dbReference type="ARBA" id="ARBA00022837"/>
    </source>
</evidence>
<dbReference type="SMART" id="SM00054">
    <property type="entry name" value="EFh"/>
    <property type="match status" value="2"/>
</dbReference>
<proteinExistence type="inferred from homology"/>
<dbReference type="PROSITE" id="PS50222">
    <property type="entry name" value="EF_HAND_2"/>
    <property type="match status" value="2"/>
</dbReference>
<dbReference type="PROSITE" id="PS00018">
    <property type="entry name" value="EF_HAND_1"/>
    <property type="match status" value="2"/>
</dbReference>
<dbReference type="GO" id="GO:0004198">
    <property type="term" value="F:calcium-dependent cysteine-type endopeptidase activity"/>
    <property type="evidence" value="ECO:0007669"/>
    <property type="project" value="InterPro"/>
</dbReference>
<dbReference type="InterPro" id="IPR001300">
    <property type="entry name" value="Peptidase_C2_calpain_cat"/>
</dbReference>
<dbReference type="PROSITE" id="PS50203">
    <property type="entry name" value="CALPAIN_CAT"/>
    <property type="match status" value="1"/>
</dbReference>
<feature type="domain" description="EF-hand" evidence="10">
    <location>
        <begin position="12"/>
        <end position="47"/>
    </location>
</feature>
<dbReference type="PANTHER" id="PTHR10183:SF379">
    <property type="entry name" value="CALPAIN-5"/>
    <property type="match status" value="1"/>
</dbReference>
<dbReference type="SUPFAM" id="SSF54001">
    <property type="entry name" value="Cysteine proteinases"/>
    <property type="match status" value="1"/>
</dbReference>
<comment type="similarity">
    <text evidence="1">Belongs to the peptidase C2 family.</text>
</comment>
<dbReference type="Gene3D" id="1.10.238.10">
    <property type="entry name" value="EF-hand"/>
    <property type="match status" value="1"/>
</dbReference>
<reference evidence="11" key="1">
    <citation type="submission" date="2023-08" db="EMBL/GenBank/DDBJ databases">
        <authorList>
            <person name="Chen Y."/>
            <person name="Shah S."/>
            <person name="Dougan E. K."/>
            <person name="Thang M."/>
            <person name="Chan C."/>
        </authorList>
    </citation>
    <scope>NUCLEOTIDE SEQUENCE</scope>
</reference>